<protein>
    <submittedName>
        <fullName evidence="1">ABC transporter ATP-binding protein</fullName>
    </submittedName>
</protein>
<sequence>MVDPIQIRDLHFSYGKEEVLSGIDLELRHGEVLG</sequence>
<proteinExistence type="predicted"/>
<accession>A0A7C1CW01</accession>
<gene>
    <name evidence="1" type="ORF">ENN47_05610</name>
</gene>
<dbReference type="Proteomes" id="UP000886198">
    <property type="component" value="Unassembled WGS sequence"/>
</dbReference>
<dbReference type="GO" id="GO:0005524">
    <property type="term" value="F:ATP binding"/>
    <property type="evidence" value="ECO:0007669"/>
    <property type="project" value="UniProtKB-KW"/>
</dbReference>
<keyword evidence="1" id="KW-0547">Nucleotide-binding</keyword>
<feature type="non-terminal residue" evidence="1">
    <location>
        <position position="34"/>
    </location>
</feature>
<comment type="caution">
    <text evidence="1">The sequence shown here is derived from an EMBL/GenBank/DDBJ whole genome shotgun (WGS) entry which is preliminary data.</text>
</comment>
<evidence type="ECO:0000313" key="1">
    <source>
        <dbReference type="EMBL" id="HDP77650.1"/>
    </source>
</evidence>
<keyword evidence="1" id="KW-0067">ATP-binding</keyword>
<name>A0A7C1CW01_9BACT</name>
<reference evidence="1" key="1">
    <citation type="journal article" date="2020" name="mSystems">
        <title>Genome- and Community-Level Interaction Insights into Carbon Utilization and Element Cycling Functions of Hydrothermarchaeota in Hydrothermal Sediment.</title>
        <authorList>
            <person name="Zhou Z."/>
            <person name="Liu Y."/>
            <person name="Xu W."/>
            <person name="Pan J."/>
            <person name="Luo Z.H."/>
            <person name="Li M."/>
        </authorList>
    </citation>
    <scope>NUCLEOTIDE SEQUENCE [LARGE SCALE GENOMIC DNA]</scope>
    <source>
        <strain evidence="1">SpSt-1179</strain>
    </source>
</reference>
<dbReference type="AlphaFoldDB" id="A0A7C1CW01"/>
<dbReference type="EMBL" id="DSBT01000157">
    <property type="protein sequence ID" value="HDP77650.1"/>
    <property type="molecule type" value="Genomic_DNA"/>
</dbReference>
<dbReference type="InterPro" id="IPR027417">
    <property type="entry name" value="P-loop_NTPase"/>
</dbReference>
<dbReference type="Gene3D" id="3.40.50.300">
    <property type="entry name" value="P-loop containing nucleotide triphosphate hydrolases"/>
    <property type="match status" value="1"/>
</dbReference>
<organism evidence="1">
    <name type="scientific">Mesotoga infera</name>
    <dbReference type="NCBI Taxonomy" id="1236046"/>
    <lineage>
        <taxon>Bacteria</taxon>
        <taxon>Thermotogati</taxon>
        <taxon>Thermotogota</taxon>
        <taxon>Thermotogae</taxon>
        <taxon>Kosmotogales</taxon>
        <taxon>Kosmotogaceae</taxon>
        <taxon>Mesotoga</taxon>
    </lineage>
</organism>